<dbReference type="OrthoDB" id="6526374at2759"/>
<evidence type="ECO:0000313" key="4">
    <source>
        <dbReference type="Proteomes" id="UP000759131"/>
    </source>
</evidence>
<sequence>MISSMFHKLLPNNIDVYAVSATLPDQDGWQAFCHEKIFQTCHGKSPKLVKGDIIFDHIMNDRVNTIDVPLYMARIAIDEAKDTNERHSLNDKLQILLNGRQYVDKHMSEYVNSIQHLLTVDSNAILNTKQELNNRQCYQNLVDRFHQKCFNLNQNPYVLGKLYIFVNICEEMRESSDADINAVNQLLIQVAVKHTYEKN</sequence>
<evidence type="ECO:0000256" key="1">
    <source>
        <dbReference type="ARBA" id="ARBA00009941"/>
    </source>
</evidence>
<dbReference type="Pfam" id="PF20985">
    <property type="entry name" value="Legum_prodom"/>
    <property type="match status" value="1"/>
</dbReference>
<dbReference type="EMBL" id="CAJPIZ010001182">
    <property type="protein sequence ID" value="CAG2103022.1"/>
    <property type="molecule type" value="Genomic_DNA"/>
</dbReference>
<dbReference type="InterPro" id="IPR001096">
    <property type="entry name" value="Peptidase_C13"/>
</dbReference>
<gene>
    <name evidence="3" type="ORF">OSB1V03_LOCUS3055</name>
</gene>
<accession>A0A7R9PVN2</accession>
<keyword evidence="4" id="KW-1185">Reference proteome</keyword>
<dbReference type="InterPro" id="IPR046427">
    <property type="entry name" value="Legumain_prodom_sf"/>
</dbReference>
<proteinExistence type="inferred from homology"/>
<evidence type="ECO:0000313" key="3">
    <source>
        <dbReference type="EMBL" id="CAD7622592.1"/>
    </source>
</evidence>
<dbReference type="AlphaFoldDB" id="A0A7R9PVN2"/>
<dbReference type="InterPro" id="IPR048501">
    <property type="entry name" value="Legum_prodom"/>
</dbReference>
<dbReference type="GO" id="GO:0051603">
    <property type="term" value="P:proteolysis involved in protein catabolic process"/>
    <property type="evidence" value="ECO:0007669"/>
    <property type="project" value="TreeGrafter"/>
</dbReference>
<evidence type="ECO:0000259" key="2">
    <source>
        <dbReference type="Pfam" id="PF20985"/>
    </source>
</evidence>
<comment type="similarity">
    <text evidence="1">Belongs to the peptidase C13 family.</text>
</comment>
<dbReference type="GO" id="GO:0006624">
    <property type="term" value="P:vacuolar protein processing"/>
    <property type="evidence" value="ECO:0007669"/>
    <property type="project" value="TreeGrafter"/>
</dbReference>
<dbReference type="EMBL" id="OC855757">
    <property type="protein sequence ID" value="CAD7622592.1"/>
    <property type="molecule type" value="Genomic_DNA"/>
</dbReference>
<dbReference type="GO" id="GO:0004197">
    <property type="term" value="F:cysteine-type endopeptidase activity"/>
    <property type="evidence" value="ECO:0007669"/>
    <property type="project" value="TreeGrafter"/>
</dbReference>
<dbReference type="CDD" id="cd21115">
    <property type="entry name" value="legumain_C"/>
    <property type="match status" value="1"/>
</dbReference>
<dbReference type="GO" id="GO:0005773">
    <property type="term" value="C:vacuole"/>
    <property type="evidence" value="ECO:0007669"/>
    <property type="project" value="GOC"/>
</dbReference>
<organism evidence="3">
    <name type="scientific">Medioppia subpectinata</name>
    <dbReference type="NCBI Taxonomy" id="1979941"/>
    <lineage>
        <taxon>Eukaryota</taxon>
        <taxon>Metazoa</taxon>
        <taxon>Ecdysozoa</taxon>
        <taxon>Arthropoda</taxon>
        <taxon>Chelicerata</taxon>
        <taxon>Arachnida</taxon>
        <taxon>Acari</taxon>
        <taxon>Acariformes</taxon>
        <taxon>Sarcoptiformes</taxon>
        <taxon>Oribatida</taxon>
        <taxon>Brachypylina</taxon>
        <taxon>Oppioidea</taxon>
        <taxon>Oppiidae</taxon>
        <taxon>Medioppia</taxon>
    </lineage>
</organism>
<dbReference type="PANTHER" id="PTHR12000">
    <property type="entry name" value="HEMOGLOBINASE FAMILY MEMBER"/>
    <property type="match status" value="1"/>
</dbReference>
<feature type="domain" description="Legumain prodomain" evidence="2">
    <location>
        <begin position="105"/>
        <end position="176"/>
    </location>
</feature>
<reference evidence="3" key="1">
    <citation type="submission" date="2020-11" db="EMBL/GenBank/DDBJ databases">
        <authorList>
            <person name="Tran Van P."/>
        </authorList>
    </citation>
    <scope>NUCLEOTIDE SEQUENCE</scope>
</reference>
<name>A0A7R9PVN2_9ACAR</name>
<dbReference type="Gene3D" id="1.10.132.130">
    <property type="match status" value="1"/>
</dbReference>
<dbReference type="PANTHER" id="PTHR12000:SF42">
    <property type="entry name" value="LEGUMAIN"/>
    <property type="match status" value="1"/>
</dbReference>
<protein>
    <recommendedName>
        <fullName evidence="2">Legumain prodomain domain-containing protein</fullName>
    </recommendedName>
</protein>
<dbReference type="Proteomes" id="UP000759131">
    <property type="component" value="Unassembled WGS sequence"/>
</dbReference>